<feature type="transmembrane region" description="Helical" evidence="6">
    <location>
        <begin position="20"/>
        <end position="44"/>
    </location>
</feature>
<feature type="transmembrane region" description="Helical" evidence="6">
    <location>
        <begin position="56"/>
        <end position="78"/>
    </location>
</feature>
<reference evidence="8 9" key="1">
    <citation type="submission" date="2024-02" db="EMBL/GenBank/DDBJ databases">
        <title>Discinaceae phylogenomics.</title>
        <authorList>
            <person name="Dirks A.C."/>
            <person name="James T.Y."/>
        </authorList>
    </citation>
    <scope>NUCLEOTIDE SEQUENCE [LARGE SCALE GENOMIC DNA]</scope>
    <source>
        <strain evidence="8 9">ACD0624</strain>
    </source>
</reference>
<organism evidence="8 9">
    <name type="scientific">Discina gigas</name>
    <dbReference type="NCBI Taxonomy" id="1032678"/>
    <lineage>
        <taxon>Eukaryota</taxon>
        <taxon>Fungi</taxon>
        <taxon>Dikarya</taxon>
        <taxon>Ascomycota</taxon>
        <taxon>Pezizomycotina</taxon>
        <taxon>Pezizomycetes</taxon>
        <taxon>Pezizales</taxon>
        <taxon>Discinaceae</taxon>
        <taxon>Discina</taxon>
    </lineage>
</organism>
<dbReference type="PANTHER" id="PTHR33048">
    <property type="entry name" value="PTH11-LIKE INTEGRAL MEMBRANE PROTEIN (AFU_ORTHOLOGUE AFUA_5G11245)"/>
    <property type="match status" value="1"/>
</dbReference>
<dbReference type="InterPro" id="IPR049326">
    <property type="entry name" value="Rhodopsin_dom_fungi"/>
</dbReference>
<evidence type="ECO:0000259" key="7">
    <source>
        <dbReference type="Pfam" id="PF20684"/>
    </source>
</evidence>
<dbReference type="Proteomes" id="UP001447188">
    <property type="component" value="Unassembled WGS sequence"/>
</dbReference>
<feature type="transmembrane region" description="Helical" evidence="6">
    <location>
        <begin position="180"/>
        <end position="200"/>
    </location>
</feature>
<evidence type="ECO:0000256" key="5">
    <source>
        <dbReference type="ARBA" id="ARBA00038359"/>
    </source>
</evidence>
<evidence type="ECO:0000256" key="2">
    <source>
        <dbReference type="ARBA" id="ARBA00022692"/>
    </source>
</evidence>
<proteinExistence type="inferred from homology"/>
<evidence type="ECO:0000256" key="1">
    <source>
        <dbReference type="ARBA" id="ARBA00004141"/>
    </source>
</evidence>
<comment type="similarity">
    <text evidence="5">Belongs to the SAT4 family.</text>
</comment>
<evidence type="ECO:0000313" key="8">
    <source>
        <dbReference type="EMBL" id="KAL0638697.1"/>
    </source>
</evidence>
<protein>
    <recommendedName>
        <fullName evidence="7">Rhodopsin domain-containing protein</fullName>
    </recommendedName>
</protein>
<dbReference type="InterPro" id="IPR052337">
    <property type="entry name" value="SAT4-like"/>
</dbReference>
<evidence type="ECO:0000313" key="9">
    <source>
        <dbReference type="Proteomes" id="UP001447188"/>
    </source>
</evidence>
<evidence type="ECO:0000256" key="6">
    <source>
        <dbReference type="SAM" id="Phobius"/>
    </source>
</evidence>
<feature type="domain" description="Rhodopsin" evidence="7">
    <location>
        <begin position="40"/>
        <end position="273"/>
    </location>
</feature>
<keyword evidence="2 6" id="KW-0812">Transmembrane</keyword>
<keyword evidence="4 6" id="KW-0472">Membrane</keyword>
<keyword evidence="3 6" id="KW-1133">Transmembrane helix</keyword>
<feature type="transmembrane region" description="Helical" evidence="6">
    <location>
        <begin position="98"/>
        <end position="121"/>
    </location>
</feature>
<accession>A0ABR3GSJ7</accession>
<dbReference type="PANTHER" id="PTHR33048:SF47">
    <property type="entry name" value="INTEGRAL MEMBRANE PROTEIN-RELATED"/>
    <property type="match status" value="1"/>
</dbReference>
<comment type="caution">
    <text evidence="8">The sequence shown here is derived from an EMBL/GenBank/DDBJ whole genome shotgun (WGS) entry which is preliminary data.</text>
</comment>
<keyword evidence="9" id="KW-1185">Reference proteome</keyword>
<comment type="subcellular location">
    <subcellularLocation>
        <location evidence="1">Membrane</location>
        <topology evidence="1">Multi-pass membrane protein</topology>
    </subcellularLocation>
</comment>
<dbReference type="Pfam" id="PF20684">
    <property type="entry name" value="Fung_rhodopsin"/>
    <property type="match status" value="1"/>
</dbReference>
<gene>
    <name evidence="8" type="ORF">Q9L58_002275</name>
</gene>
<feature type="transmembrane region" description="Helical" evidence="6">
    <location>
        <begin position="212"/>
        <end position="239"/>
    </location>
</feature>
<name>A0ABR3GSJ7_9PEZI</name>
<feature type="transmembrane region" description="Helical" evidence="6">
    <location>
        <begin position="133"/>
        <end position="154"/>
    </location>
</feature>
<dbReference type="EMBL" id="JBBBZM010000019">
    <property type="protein sequence ID" value="KAL0638697.1"/>
    <property type="molecule type" value="Genomic_DNA"/>
</dbReference>
<sequence>MLLDYTTTQTDLDPNPPSRVPLALAVNIPLIAIAVLVVTLRLIVKGRLKKLAIEDALIVPPTLITIALVFMTGFAQKYGWGVHMASMQPEWWPMHSTYNYATTVLGSTNFPMTKLSMLFFYLRLATLPTPRKVIYATIGYIAISSIICTTITIFQCTPIRGAWNHNVPNLKCLDISHVNYFQATLNVVTDILLVAIPIPIIMKMQLKLGIKLALIGMFVTGILITIVSAYGMYTMYIAYHSPDATWDGMYTWMWALAEYNTGIIVACMPSMLLFLRWVRGDMDGNKKPISGSNPTIGGGGVKGRPARKTETLDMHTSISIVHENDEYGMRDEGGIMKSEELVIVETASDREGSMC</sequence>
<evidence type="ECO:0000256" key="4">
    <source>
        <dbReference type="ARBA" id="ARBA00023136"/>
    </source>
</evidence>
<feature type="transmembrane region" description="Helical" evidence="6">
    <location>
        <begin position="259"/>
        <end position="278"/>
    </location>
</feature>
<evidence type="ECO:0000256" key="3">
    <source>
        <dbReference type="ARBA" id="ARBA00022989"/>
    </source>
</evidence>